<feature type="coiled-coil region" evidence="1">
    <location>
        <begin position="55"/>
        <end position="125"/>
    </location>
</feature>
<evidence type="ECO:0008006" key="6">
    <source>
        <dbReference type="Google" id="ProtNLM"/>
    </source>
</evidence>
<dbReference type="AlphaFoldDB" id="A0A151WV72"/>
<dbReference type="Proteomes" id="UP000075809">
    <property type="component" value="Unassembled WGS sequence"/>
</dbReference>
<feature type="signal peptide" evidence="3">
    <location>
        <begin position="1"/>
        <end position="20"/>
    </location>
</feature>
<keyword evidence="5" id="KW-1185">Reference proteome</keyword>
<sequence>MVRVALLATVLAALCYTSQAIPAQVGSTEFELRKEISDQIQQILDNIPEEVKDKIEDYRDKFLEYLEQFEKYSQEKGRSALNIFERAKENAMKWLQENKNVNEVLEKLKKVKQEIETNYQYALNNQIQNIKDTIGQNILEKGKDIINGAQNKLTESSKKIVNDADETIKKFKEYINESLQKGDKIKELINNLDKSWDILKETIKNVTGRVKDDKVKRSVSNVITDRQQASIIGGLLDTANSLVKETKKGIRIIGGNEIDDIKNNLGNLKDLMGEILGAEKGTQEETTEKNIKDDTKNI</sequence>
<organism evidence="4 5">
    <name type="scientific">Mycetomoellerius zeteki</name>
    <dbReference type="NCBI Taxonomy" id="64791"/>
    <lineage>
        <taxon>Eukaryota</taxon>
        <taxon>Metazoa</taxon>
        <taxon>Ecdysozoa</taxon>
        <taxon>Arthropoda</taxon>
        <taxon>Hexapoda</taxon>
        <taxon>Insecta</taxon>
        <taxon>Pterygota</taxon>
        <taxon>Neoptera</taxon>
        <taxon>Endopterygota</taxon>
        <taxon>Hymenoptera</taxon>
        <taxon>Apocrita</taxon>
        <taxon>Aculeata</taxon>
        <taxon>Formicoidea</taxon>
        <taxon>Formicidae</taxon>
        <taxon>Myrmicinae</taxon>
        <taxon>Mycetomoellerius</taxon>
    </lineage>
</organism>
<reference evidence="4 5" key="1">
    <citation type="submission" date="2015-09" db="EMBL/GenBank/DDBJ databases">
        <title>Trachymyrmex zeteki WGS genome.</title>
        <authorList>
            <person name="Nygaard S."/>
            <person name="Hu H."/>
            <person name="Boomsma J."/>
            <person name="Zhang G."/>
        </authorList>
    </citation>
    <scope>NUCLEOTIDE SEQUENCE [LARGE SCALE GENOMIC DNA]</scope>
    <source>
        <strain evidence="4">Tzet28-1</strain>
        <tissue evidence="4">Whole body</tissue>
    </source>
</reference>
<dbReference type="EMBL" id="KQ982721">
    <property type="protein sequence ID" value="KYQ51657.1"/>
    <property type="molecule type" value="Genomic_DNA"/>
</dbReference>
<evidence type="ECO:0000256" key="1">
    <source>
        <dbReference type="SAM" id="Coils"/>
    </source>
</evidence>
<feature type="compositionally biased region" description="Basic and acidic residues" evidence="2">
    <location>
        <begin position="281"/>
        <end position="298"/>
    </location>
</feature>
<keyword evidence="1" id="KW-0175">Coiled coil</keyword>
<evidence type="ECO:0000313" key="5">
    <source>
        <dbReference type="Proteomes" id="UP000075809"/>
    </source>
</evidence>
<feature type="region of interest" description="Disordered" evidence="2">
    <location>
        <begin position="279"/>
        <end position="298"/>
    </location>
</feature>
<protein>
    <recommendedName>
        <fullName evidence="6">Laminin subunit alpha-2</fullName>
    </recommendedName>
</protein>
<keyword evidence="3" id="KW-0732">Signal</keyword>
<feature type="chain" id="PRO_5007591450" description="Laminin subunit alpha-2" evidence="3">
    <location>
        <begin position="21"/>
        <end position="298"/>
    </location>
</feature>
<proteinExistence type="predicted"/>
<gene>
    <name evidence="4" type="ORF">ALC60_09245</name>
</gene>
<dbReference type="STRING" id="64791.A0A151WV72"/>
<evidence type="ECO:0000256" key="2">
    <source>
        <dbReference type="SAM" id="MobiDB-lite"/>
    </source>
</evidence>
<name>A0A151WV72_9HYME</name>
<evidence type="ECO:0000313" key="4">
    <source>
        <dbReference type="EMBL" id="KYQ51657.1"/>
    </source>
</evidence>
<accession>A0A151WV72</accession>
<evidence type="ECO:0000256" key="3">
    <source>
        <dbReference type="SAM" id="SignalP"/>
    </source>
</evidence>